<name>L1MA23_9CORY</name>
<gene>
    <name evidence="2" type="ORF">HMPREF9997_02601</name>
</gene>
<comment type="caution">
    <text evidence="2">The sequence shown here is derived from an EMBL/GenBank/DDBJ whole genome shotgun (WGS) entry which is preliminary data.</text>
</comment>
<dbReference type="HOGENOM" id="CLU_1568096_0_0_11"/>
<evidence type="ECO:0000313" key="2">
    <source>
        <dbReference type="EMBL" id="EKX87824.1"/>
    </source>
</evidence>
<keyword evidence="3" id="KW-1185">Reference proteome</keyword>
<keyword evidence="1" id="KW-0732">Signal</keyword>
<dbReference type="STRING" id="1035195.HMPREF9997_02601"/>
<sequence>MRNHAVTVAVNVATSAALTVSILAGGAAVASADPAQPAEPTAEVIASQHSVDTEVSILEANYKDLTTRDNKARHGQENVDYLAWFVEKENNLLTQVKQLSARADKKEDKERLATLTTNLETLLASDMKELNEAKRSVLSSFPGSDVLDKVGTMFAPLDQIFDRMTSVFSS</sequence>
<dbReference type="RefSeq" id="WP_006062405.1">
    <property type="nucleotide sequence ID" value="NZ_KB290824.1"/>
</dbReference>
<feature type="signal peptide" evidence="1">
    <location>
        <begin position="1"/>
        <end position="32"/>
    </location>
</feature>
<protein>
    <recommendedName>
        <fullName evidence="4">Tat pathway signal sequence domain protein</fullName>
    </recommendedName>
</protein>
<dbReference type="PATRIC" id="fig|1035195.3.peg.2327"/>
<dbReference type="AlphaFoldDB" id="L1MA23"/>
<feature type="chain" id="PRO_5003953426" description="Tat pathway signal sequence domain protein" evidence="1">
    <location>
        <begin position="33"/>
        <end position="170"/>
    </location>
</feature>
<proteinExistence type="predicted"/>
<evidence type="ECO:0000313" key="3">
    <source>
        <dbReference type="Proteomes" id="UP000010445"/>
    </source>
</evidence>
<reference evidence="2 3" key="1">
    <citation type="submission" date="2012-05" db="EMBL/GenBank/DDBJ databases">
        <authorList>
            <person name="Weinstock G."/>
            <person name="Sodergren E."/>
            <person name="Lobos E.A."/>
            <person name="Fulton L."/>
            <person name="Fulton R."/>
            <person name="Courtney L."/>
            <person name="Fronick C."/>
            <person name="O'Laughlin M."/>
            <person name="Godfrey J."/>
            <person name="Wilson R.M."/>
            <person name="Miner T."/>
            <person name="Farmer C."/>
            <person name="Delehaunty K."/>
            <person name="Cordes M."/>
            <person name="Minx P."/>
            <person name="Tomlinson C."/>
            <person name="Chen J."/>
            <person name="Wollam A."/>
            <person name="Pepin K.H."/>
            <person name="Bhonagiri V."/>
            <person name="Zhang X."/>
            <person name="Suruliraj S."/>
            <person name="Warren W."/>
            <person name="Mitreva M."/>
            <person name="Mardis E.R."/>
            <person name="Wilson R.K."/>
        </authorList>
    </citation>
    <scope>NUCLEOTIDE SEQUENCE [LARGE SCALE GENOMIC DNA]</scope>
    <source>
        <strain evidence="2 3">F0235</strain>
    </source>
</reference>
<evidence type="ECO:0008006" key="4">
    <source>
        <dbReference type="Google" id="ProtNLM"/>
    </source>
</evidence>
<dbReference type="EMBL" id="AMEM01000041">
    <property type="protein sequence ID" value="EKX87824.1"/>
    <property type="molecule type" value="Genomic_DNA"/>
</dbReference>
<accession>L1MA23</accession>
<dbReference type="Proteomes" id="UP000010445">
    <property type="component" value="Unassembled WGS sequence"/>
</dbReference>
<organism evidence="2 3">
    <name type="scientific">Corynebacterium durum F0235</name>
    <dbReference type="NCBI Taxonomy" id="1035195"/>
    <lineage>
        <taxon>Bacteria</taxon>
        <taxon>Bacillati</taxon>
        <taxon>Actinomycetota</taxon>
        <taxon>Actinomycetes</taxon>
        <taxon>Mycobacteriales</taxon>
        <taxon>Corynebacteriaceae</taxon>
        <taxon>Corynebacterium</taxon>
    </lineage>
</organism>
<evidence type="ECO:0000256" key="1">
    <source>
        <dbReference type="SAM" id="SignalP"/>
    </source>
</evidence>